<comment type="caution">
    <text evidence="1">The sequence shown here is derived from an EMBL/GenBank/DDBJ whole genome shotgun (WGS) entry which is preliminary data.</text>
</comment>
<gene>
    <name evidence="1" type="ORF">Syun_028996</name>
</gene>
<dbReference type="EMBL" id="JBBNAF010000013">
    <property type="protein sequence ID" value="KAK9086602.1"/>
    <property type="molecule type" value="Genomic_DNA"/>
</dbReference>
<accession>A0AAP0E847</accession>
<name>A0AAP0E847_9MAGN</name>
<dbReference type="Proteomes" id="UP001420932">
    <property type="component" value="Unassembled WGS sequence"/>
</dbReference>
<sequence>MRSLHVRGERDRTLVACFDIGSEEWREIPLTMDFEGDYELGPQFSITSRGKLYMSYTYYHYGDINPLAIEFHTKVHELIDEGEFAELWSLQSGDSFVRKVEFMADNMVRVHVDNYNDNDGEFALYNFVQAKRLKNAFVEVLTKQPFSDLNWLEAVRYCRSLVSPRQLIKFAG</sequence>
<proteinExistence type="predicted"/>
<protein>
    <submittedName>
        <fullName evidence="1">Uncharacterized protein</fullName>
    </submittedName>
</protein>
<keyword evidence="2" id="KW-1185">Reference proteome</keyword>
<dbReference type="AlphaFoldDB" id="A0AAP0E847"/>
<organism evidence="1 2">
    <name type="scientific">Stephania yunnanensis</name>
    <dbReference type="NCBI Taxonomy" id="152371"/>
    <lineage>
        <taxon>Eukaryota</taxon>
        <taxon>Viridiplantae</taxon>
        <taxon>Streptophyta</taxon>
        <taxon>Embryophyta</taxon>
        <taxon>Tracheophyta</taxon>
        <taxon>Spermatophyta</taxon>
        <taxon>Magnoliopsida</taxon>
        <taxon>Ranunculales</taxon>
        <taxon>Menispermaceae</taxon>
        <taxon>Menispermoideae</taxon>
        <taxon>Cissampelideae</taxon>
        <taxon>Stephania</taxon>
    </lineage>
</organism>
<evidence type="ECO:0000313" key="1">
    <source>
        <dbReference type="EMBL" id="KAK9086602.1"/>
    </source>
</evidence>
<reference evidence="1 2" key="1">
    <citation type="submission" date="2024-01" db="EMBL/GenBank/DDBJ databases">
        <title>Genome assemblies of Stephania.</title>
        <authorList>
            <person name="Yang L."/>
        </authorList>
    </citation>
    <scope>NUCLEOTIDE SEQUENCE [LARGE SCALE GENOMIC DNA]</scope>
    <source>
        <strain evidence="1">YNDBR</strain>
        <tissue evidence="1">Leaf</tissue>
    </source>
</reference>
<evidence type="ECO:0000313" key="2">
    <source>
        <dbReference type="Proteomes" id="UP001420932"/>
    </source>
</evidence>